<evidence type="ECO:0000256" key="7">
    <source>
        <dbReference type="SAM" id="Phobius"/>
    </source>
</evidence>
<dbReference type="EMBL" id="JABACJ020000038">
    <property type="protein sequence ID" value="MBU3878559.1"/>
    <property type="molecule type" value="Genomic_DNA"/>
</dbReference>
<dbReference type="RefSeq" id="WP_216245394.1">
    <property type="nucleotide sequence ID" value="NZ_JABACJ020000038.1"/>
</dbReference>
<comment type="similarity">
    <text evidence="2">Belongs to the FliR/MopE/SpaR family.</text>
</comment>
<name>A0ABS6DAD1_9FIRM</name>
<evidence type="ECO:0000256" key="6">
    <source>
        <dbReference type="ARBA" id="ARBA00023136"/>
    </source>
</evidence>
<evidence type="ECO:0000256" key="4">
    <source>
        <dbReference type="ARBA" id="ARBA00022692"/>
    </source>
</evidence>
<proteinExistence type="inferred from homology"/>
<gene>
    <name evidence="8" type="ORF">HGO97_022435</name>
</gene>
<keyword evidence="3" id="KW-1003">Cell membrane</keyword>
<comment type="caution">
    <text evidence="8">The sequence shown here is derived from an EMBL/GenBank/DDBJ whole genome shotgun (WGS) entry which is preliminary data.</text>
</comment>
<protein>
    <submittedName>
        <fullName evidence="8">Flagellar biosynthetic protein FliR</fullName>
    </submittedName>
</protein>
<keyword evidence="9" id="KW-1185">Reference proteome</keyword>
<organism evidence="8 9">
    <name type="scientific">Faecalicatena faecalis</name>
    <dbReference type="NCBI Taxonomy" id="2726362"/>
    <lineage>
        <taxon>Bacteria</taxon>
        <taxon>Bacillati</taxon>
        <taxon>Bacillota</taxon>
        <taxon>Clostridia</taxon>
        <taxon>Lachnospirales</taxon>
        <taxon>Lachnospiraceae</taxon>
        <taxon>Faecalicatena</taxon>
    </lineage>
</organism>
<evidence type="ECO:0000256" key="2">
    <source>
        <dbReference type="ARBA" id="ARBA00009772"/>
    </source>
</evidence>
<feature type="transmembrane region" description="Helical" evidence="7">
    <location>
        <begin position="119"/>
        <end position="136"/>
    </location>
</feature>
<keyword evidence="8" id="KW-0282">Flagellum</keyword>
<evidence type="ECO:0000313" key="8">
    <source>
        <dbReference type="EMBL" id="MBU3878559.1"/>
    </source>
</evidence>
<keyword evidence="5 7" id="KW-1133">Transmembrane helix</keyword>
<feature type="transmembrane region" description="Helical" evidence="7">
    <location>
        <begin position="6"/>
        <end position="29"/>
    </location>
</feature>
<keyword evidence="8" id="KW-0969">Cilium</keyword>
<dbReference type="PANTHER" id="PTHR30065:SF1">
    <property type="entry name" value="SURFACE PRESENTATION OF ANTIGENS PROTEIN SPAR"/>
    <property type="match status" value="1"/>
</dbReference>
<keyword evidence="8" id="KW-0966">Cell projection</keyword>
<reference evidence="8 9" key="1">
    <citation type="submission" date="2021-06" db="EMBL/GenBank/DDBJ databases">
        <title>Faecalicatena sp. nov. isolated from porcine feces.</title>
        <authorList>
            <person name="Oh B.S."/>
            <person name="Lee J.H."/>
        </authorList>
    </citation>
    <scope>NUCLEOTIDE SEQUENCE [LARGE SCALE GENOMIC DNA]</scope>
    <source>
        <strain evidence="8 9">AGMB00832</strain>
    </source>
</reference>
<dbReference type="InterPro" id="IPR002010">
    <property type="entry name" value="T3SS_IM_R"/>
</dbReference>
<feature type="transmembrane region" description="Helical" evidence="7">
    <location>
        <begin position="142"/>
        <end position="162"/>
    </location>
</feature>
<feature type="transmembrane region" description="Helical" evidence="7">
    <location>
        <begin position="75"/>
        <end position="98"/>
    </location>
</feature>
<feature type="transmembrane region" description="Helical" evidence="7">
    <location>
        <begin position="169"/>
        <end position="189"/>
    </location>
</feature>
<dbReference type="PANTHER" id="PTHR30065">
    <property type="entry name" value="FLAGELLAR BIOSYNTHETIC PROTEIN FLIR"/>
    <property type="match status" value="1"/>
</dbReference>
<feature type="transmembrane region" description="Helical" evidence="7">
    <location>
        <begin position="209"/>
        <end position="231"/>
    </location>
</feature>
<keyword evidence="6 7" id="KW-0472">Membrane</keyword>
<comment type="subcellular location">
    <subcellularLocation>
        <location evidence="1">Cell membrane</location>
        <topology evidence="1">Multi-pass membrane protein</topology>
    </subcellularLocation>
</comment>
<accession>A0ABS6DAD1</accession>
<sequence length="257" mass="28451">MMDGLMGYFDVFLLVFARMGGMILANPLLSRKNVPMRVRVGLVLGLSLLLAPNLDAQAAALFNGVEMMMALFKEAALGVCFGLVFQIFYYMIFVAGDVMDTVFGLSMAKVFDPVSGTQVSVMGQLLQIVFVLYFFATGSHLVMIKIFAYSFDMIPLGAYTLLVEEISRFLLTLFNSAFLLMLKMSLPFIIAEFIVEAAMGILMKLIPQIHVFVINMQCKIIAGLLLVLMFAQPLGNFIDNYIGVILDNMQKLLTVAV</sequence>
<dbReference type="Proteomes" id="UP000723714">
    <property type="component" value="Unassembled WGS sequence"/>
</dbReference>
<evidence type="ECO:0000313" key="9">
    <source>
        <dbReference type="Proteomes" id="UP000723714"/>
    </source>
</evidence>
<evidence type="ECO:0000256" key="1">
    <source>
        <dbReference type="ARBA" id="ARBA00004651"/>
    </source>
</evidence>
<evidence type="ECO:0000256" key="5">
    <source>
        <dbReference type="ARBA" id="ARBA00022989"/>
    </source>
</evidence>
<dbReference type="Pfam" id="PF01311">
    <property type="entry name" value="Bac_export_1"/>
    <property type="match status" value="1"/>
</dbReference>
<keyword evidence="4 7" id="KW-0812">Transmembrane</keyword>
<evidence type="ECO:0000256" key="3">
    <source>
        <dbReference type="ARBA" id="ARBA00022475"/>
    </source>
</evidence>